<evidence type="ECO:0000313" key="3">
    <source>
        <dbReference type="Proteomes" id="UP000243338"/>
    </source>
</evidence>
<sequence length="164" mass="18625">MGFAGVSPVSFEIKDGRAEHVHGILLDITEQKDSRSHGARHWKHRKHYLRGRPHWRPLSTTVLPSRSAGRRKKNGPLSSCQRTSHSLAIQSRTLPLGASCTLTLCIPMTCRMLRPSSKRPVRRGQGFCQRVQDTDRIRGCTAGRRKDLYPARGRRDHPLPEHHC</sequence>
<organism evidence="2 3">
    <name type="scientific">Methanococcoides vulcani</name>
    <dbReference type="NCBI Taxonomy" id="1353158"/>
    <lineage>
        <taxon>Archaea</taxon>
        <taxon>Methanobacteriati</taxon>
        <taxon>Methanobacteriota</taxon>
        <taxon>Stenosarchaea group</taxon>
        <taxon>Methanomicrobia</taxon>
        <taxon>Methanosarcinales</taxon>
        <taxon>Methanosarcinaceae</taxon>
        <taxon>Methanococcoides</taxon>
    </lineage>
</organism>
<feature type="region of interest" description="Disordered" evidence="1">
    <location>
        <begin position="65"/>
        <end position="84"/>
    </location>
</feature>
<keyword evidence="3" id="KW-1185">Reference proteome</keyword>
<proteinExistence type="predicted"/>
<evidence type="ECO:0000256" key="1">
    <source>
        <dbReference type="SAM" id="MobiDB-lite"/>
    </source>
</evidence>
<dbReference type="AlphaFoldDB" id="A0A1H9Y1J5"/>
<evidence type="ECO:0000313" key="2">
    <source>
        <dbReference type="EMBL" id="SES62138.1"/>
    </source>
</evidence>
<gene>
    <name evidence="2" type="ORF">SAMN04488587_0082</name>
</gene>
<dbReference type="Proteomes" id="UP000243338">
    <property type="component" value="Unassembled WGS sequence"/>
</dbReference>
<reference evidence="3" key="1">
    <citation type="submission" date="2016-10" db="EMBL/GenBank/DDBJ databases">
        <authorList>
            <person name="Varghese N."/>
            <person name="Submissions S."/>
        </authorList>
    </citation>
    <scope>NUCLEOTIDE SEQUENCE [LARGE SCALE GENOMIC DNA]</scope>
    <source>
        <strain evidence="3">SLH 33</strain>
    </source>
</reference>
<protein>
    <submittedName>
        <fullName evidence="2">Uncharacterized protein</fullName>
    </submittedName>
</protein>
<accession>A0A1H9Y1J5</accession>
<dbReference type="EMBL" id="FOHQ01000001">
    <property type="protein sequence ID" value="SES62138.1"/>
    <property type="molecule type" value="Genomic_DNA"/>
</dbReference>
<name>A0A1H9Y1J5_9EURY</name>